<comment type="similarity">
    <text evidence="4 18">Belongs to the SepSecS family.</text>
</comment>
<dbReference type="GO" id="GO:0000049">
    <property type="term" value="F:tRNA binding"/>
    <property type="evidence" value="ECO:0007669"/>
    <property type="project" value="UniProtKB-UniRule"/>
</dbReference>
<dbReference type="PANTHER" id="PTHR12944:SF2">
    <property type="entry name" value="O-PHOSPHOSERYL-TRNA(SEC) SELENIUM TRANSFERASE"/>
    <property type="match status" value="1"/>
</dbReference>
<name>A0A8X6G6N8_TRICU</name>
<feature type="binding site" evidence="19">
    <location>
        <position position="97"/>
    </location>
    <ligand>
        <name>substrate</name>
    </ligand>
</feature>
<dbReference type="PANTHER" id="PTHR12944">
    <property type="entry name" value="SOLUBLE LIVER ANTIGEN/LIVER PANCREAS ANTIGEN"/>
    <property type="match status" value="1"/>
</dbReference>
<dbReference type="Pfam" id="PF05889">
    <property type="entry name" value="SepSecS"/>
    <property type="match status" value="1"/>
</dbReference>
<dbReference type="InterPro" id="IPR015424">
    <property type="entry name" value="PyrdxlP-dep_Trfase"/>
</dbReference>
<dbReference type="Proteomes" id="UP000887116">
    <property type="component" value="Unassembled WGS sequence"/>
</dbReference>
<evidence type="ECO:0000313" key="21">
    <source>
        <dbReference type="EMBL" id="GFQ96927.1"/>
    </source>
</evidence>
<comment type="caution">
    <text evidence="21">The sequence shown here is derived from an EMBL/GenBank/DDBJ whole genome shotgun (WGS) entry which is preliminary data.</text>
</comment>
<keyword evidence="18" id="KW-0963">Cytoplasm</keyword>
<dbReference type="GO" id="GO:0098621">
    <property type="term" value="F:O-phosphoseryl-tRNA(Sec) selenium transferase activity"/>
    <property type="evidence" value="ECO:0007669"/>
    <property type="project" value="UniProtKB-EC"/>
</dbReference>
<dbReference type="EMBL" id="BMAO01024679">
    <property type="protein sequence ID" value="GFQ96927.1"/>
    <property type="molecule type" value="Genomic_DNA"/>
</dbReference>
<dbReference type="EC" id="2.9.1.2" evidence="5 18"/>
<evidence type="ECO:0000256" key="2">
    <source>
        <dbReference type="ARBA" id="ARBA00002552"/>
    </source>
</evidence>
<feature type="binding site" evidence="19">
    <location>
        <position position="311"/>
    </location>
    <ligand>
        <name>substrate</name>
    </ligand>
</feature>
<protein>
    <recommendedName>
        <fullName evidence="6 18">O-phosphoseryl-tRNA(Sec) selenium transferase</fullName>
        <ecNumber evidence="5 18">2.9.1.2</ecNumber>
    </recommendedName>
    <alternativeName>
        <fullName evidence="14 18">Selenocysteine synthase</fullName>
    </alternativeName>
    <alternativeName>
        <fullName evidence="15 18">Selenocysteinyl-tRNA(Sec) synthase</fullName>
    </alternativeName>
    <alternativeName>
        <fullName evidence="16 18">Sep-tRNA:Sec-tRNA synthase</fullName>
    </alternativeName>
</protein>
<evidence type="ECO:0000256" key="14">
    <source>
        <dbReference type="ARBA" id="ARBA00030669"/>
    </source>
</evidence>
<feature type="binding site" evidence="19">
    <location>
        <position position="104"/>
    </location>
    <ligand>
        <name>substrate</name>
    </ligand>
</feature>
<comment type="cofactor">
    <cofactor evidence="1 18 20">
        <name>pyridoxal 5'-phosphate</name>
        <dbReference type="ChEBI" id="CHEBI:597326"/>
    </cofactor>
</comment>
<comment type="pathway">
    <text evidence="3 18">Aminoacyl-tRNA biosynthesis; selenocysteinyl-tRNA(Sec) biosynthesis; selenocysteinyl-tRNA(Sec) from L-seryl-tRNA(Sec) (archaeal/eukaryal route): step 2/2.</text>
</comment>
<dbReference type="GO" id="GO:0001514">
    <property type="term" value="P:selenocysteine incorporation"/>
    <property type="evidence" value="ECO:0007669"/>
    <property type="project" value="TreeGrafter"/>
</dbReference>
<accession>A0A8X6G6N8</accession>
<keyword evidence="12 18" id="KW-0711">Selenium</keyword>
<keyword evidence="9 18" id="KW-0694">RNA-binding</keyword>
<keyword evidence="8 18" id="KW-0808">Transferase</keyword>
<evidence type="ECO:0000256" key="3">
    <source>
        <dbReference type="ARBA" id="ARBA00004822"/>
    </source>
</evidence>
<dbReference type="InterPro" id="IPR019872">
    <property type="entry name" value="Sec-tRNA_Se_transferase"/>
</dbReference>
<evidence type="ECO:0000256" key="4">
    <source>
        <dbReference type="ARBA" id="ARBA00007037"/>
    </source>
</evidence>
<gene>
    <name evidence="21" type="primary">sepsecs</name>
    <name evidence="21" type="ORF">TNCT_242041</name>
</gene>
<evidence type="ECO:0000256" key="18">
    <source>
        <dbReference type="PIRNR" id="PIRNR017689"/>
    </source>
</evidence>
<evidence type="ECO:0000256" key="19">
    <source>
        <dbReference type="PIRSR" id="PIRSR017689-1"/>
    </source>
</evidence>
<reference evidence="21" key="1">
    <citation type="submission" date="2020-07" db="EMBL/GenBank/DDBJ databases">
        <title>Multicomponent nature underlies the extraordinary mechanical properties of spider dragline silk.</title>
        <authorList>
            <person name="Kono N."/>
            <person name="Nakamura H."/>
            <person name="Mori M."/>
            <person name="Yoshida Y."/>
            <person name="Ohtoshi R."/>
            <person name="Malay A.D."/>
            <person name="Moran D.A.P."/>
            <person name="Tomita M."/>
            <person name="Numata K."/>
            <person name="Arakawa K."/>
        </authorList>
    </citation>
    <scope>NUCLEOTIDE SEQUENCE</scope>
</reference>
<evidence type="ECO:0000256" key="12">
    <source>
        <dbReference type="ARBA" id="ARBA00023266"/>
    </source>
</evidence>
<keyword evidence="11 18" id="KW-0648">Protein biosynthesis</keyword>
<feature type="binding site" evidence="19">
    <location>
        <position position="461"/>
    </location>
    <ligand>
        <name>tRNA</name>
        <dbReference type="ChEBI" id="CHEBI:17843"/>
    </ligand>
</feature>
<comment type="function">
    <text evidence="2 18">Converts O-phosphoseryl-tRNA(Sec) to selenocysteinyl-tRNA(Sec) required for selenoprotein biosynthesis.</text>
</comment>
<feature type="binding site" evidence="19">
    <location>
        <position position="396"/>
    </location>
    <ligand>
        <name>tRNA</name>
        <dbReference type="ChEBI" id="CHEBI:17843"/>
    </ligand>
</feature>
<dbReference type="AlphaFoldDB" id="A0A8X6G6N8"/>
<dbReference type="PIRSF" id="PIRSF017689">
    <property type="entry name" value="SepSecS"/>
    <property type="match status" value="1"/>
</dbReference>
<organism evidence="21 22">
    <name type="scientific">Trichonephila clavata</name>
    <name type="common">Joro spider</name>
    <name type="synonym">Nephila clavata</name>
    <dbReference type="NCBI Taxonomy" id="2740835"/>
    <lineage>
        <taxon>Eukaryota</taxon>
        <taxon>Metazoa</taxon>
        <taxon>Ecdysozoa</taxon>
        <taxon>Arthropoda</taxon>
        <taxon>Chelicerata</taxon>
        <taxon>Arachnida</taxon>
        <taxon>Araneae</taxon>
        <taxon>Araneomorphae</taxon>
        <taxon>Entelegynae</taxon>
        <taxon>Araneoidea</taxon>
        <taxon>Nephilidae</taxon>
        <taxon>Trichonephila</taxon>
    </lineage>
</organism>
<feature type="binding site" evidence="19">
    <location>
        <position position="96"/>
    </location>
    <ligand>
        <name>substrate</name>
    </ligand>
</feature>
<evidence type="ECO:0000256" key="9">
    <source>
        <dbReference type="ARBA" id="ARBA00022884"/>
    </source>
</evidence>
<keyword evidence="10 18" id="KW-0663">Pyridoxal phosphate</keyword>
<proteinExistence type="inferred from homology"/>
<dbReference type="OrthoDB" id="10263545at2759"/>
<dbReference type="Gene3D" id="3.40.640.10">
    <property type="entry name" value="Type I PLP-dependent aspartate aminotransferase-like (Major domain)"/>
    <property type="match status" value="1"/>
</dbReference>
<evidence type="ECO:0000256" key="17">
    <source>
        <dbReference type="ARBA" id="ARBA00048808"/>
    </source>
</evidence>
<evidence type="ECO:0000256" key="5">
    <source>
        <dbReference type="ARBA" id="ARBA00012464"/>
    </source>
</evidence>
<comment type="catalytic activity">
    <reaction evidence="17 18">
        <text>O-phospho-L-seryl-tRNA(Sec) + selenophosphate + H2O = L-selenocysteinyl-tRNA(Sec) + 2 phosphate</text>
        <dbReference type="Rhea" id="RHEA:25041"/>
        <dbReference type="Rhea" id="RHEA-COMP:9743"/>
        <dbReference type="Rhea" id="RHEA-COMP:9947"/>
        <dbReference type="ChEBI" id="CHEBI:15377"/>
        <dbReference type="ChEBI" id="CHEBI:16144"/>
        <dbReference type="ChEBI" id="CHEBI:43474"/>
        <dbReference type="ChEBI" id="CHEBI:78551"/>
        <dbReference type="ChEBI" id="CHEBI:78573"/>
        <dbReference type="EC" id="2.9.1.2"/>
    </reaction>
</comment>
<keyword evidence="7 18" id="KW-0820">tRNA-binding</keyword>
<dbReference type="GO" id="GO:0001717">
    <property type="term" value="P:conversion of seryl-tRNAsec to selenocys-tRNAsec"/>
    <property type="evidence" value="ECO:0007669"/>
    <property type="project" value="UniProtKB-UniRule"/>
</dbReference>
<feature type="site" description="May act as a substrate filter by repelling compounds with a negatively charged alpha-carboxylate" evidence="20">
    <location>
        <position position="73"/>
    </location>
</feature>
<evidence type="ECO:0000256" key="6">
    <source>
        <dbReference type="ARBA" id="ARBA00021963"/>
    </source>
</evidence>
<evidence type="ECO:0000256" key="10">
    <source>
        <dbReference type="ARBA" id="ARBA00022898"/>
    </source>
</evidence>
<dbReference type="SUPFAM" id="SSF53383">
    <property type="entry name" value="PLP-dependent transferases"/>
    <property type="match status" value="1"/>
</dbReference>
<dbReference type="GO" id="GO:0005737">
    <property type="term" value="C:cytoplasm"/>
    <property type="evidence" value="ECO:0007669"/>
    <property type="project" value="UniProtKB-SubCell"/>
</dbReference>
<evidence type="ECO:0000256" key="16">
    <source>
        <dbReference type="ARBA" id="ARBA00032693"/>
    </source>
</evidence>
<sequence length="475" mass="52765">MDATTLKATKYFVRQYSDQAFQCFESRRKKIMKLFESKSCPDDPWKDEEIEVFLHEIAMMDSNNFIGSCGVGEREARFASQIVARRHYYMGHGIGRSGDITEIQPKAAGSSLIGQLSNCMILDLLKSIGLPSLKKCIIVPLATGMSILLCLRTLHSSRPEAKYVIWPRLDQKSCFKCILASGLVPRIVKNVDTGKGLVGCVEDIEKEIESLGPESIVCILSTVSSFAPKVPDDVVNVAQLCKKYNVPHIVNNAYGIQSPSYLELIEKASKSRVDLFVSSTDKNFMVPVGGSIICGFEAKIVDEVGKMYPGRGSANPSMDMFITLLNIGKKGYLELLDERKKMFIYLKNELEEVSQEFGGEVLETPGNQLSLAFVFSQFGSLHHKFFTEIGSMLFSKFVMGARIVAPGDSKTIGGYAFKNWGSHTDESFIGYLTASATVGVKKEDIDSFVKQFKTVLLKVSKHINQKFVCEVFKTK</sequence>
<evidence type="ECO:0000313" key="22">
    <source>
        <dbReference type="Proteomes" id="UP000887116"/>
    </source>
</evidence>
<dbReference type="InterPro" id="IPR008829">
    <property type="entry name" value="SepSecS/SepCysS"/>
</dbReference>
<evidence type="ECO:0000256" key="13">
    <source>
        <dbReference type="ARBA" id="ARBA00026053"/>
    </source>
</evidence>
<evidence type="ECO:0000256" key="8">
    <source>
        <dbReference type="ARBA" id="ARBA00022679"/>
    </source>
</evidence>
<evidence type="ECO:0000256" key="11">
    <source>
        <dbReference type="ARBA" id="ARBA00022917"/>
    </source>
</evidence>
<comment type="subunit">
    <text evidence="13">Homotetramer formed by a catalytic dimer and a non-catalytic dimer serving as a binding platform that orients tRNASec for catalysis. Each tetramer binds the CCA ends of two tRNAs which point to the active sites of the catalytic dimer.</text>
</comment>
<feature type="binding site" evidence="19">
    <location>
        <position position="270"/>
    </location>
    <ligand>
        <name>tRNA</name>
        <dbReference type="ChEBI" id="CHEBI:17843"/>
    </ligand>
</feature>
<dbReference type="InterPro" id="IPR015421">
    <property type="entry name" value="PyrdxlP-dep_Trfase_major"/>
</dbReference>
<dbReference type="NCBIfam" id="TIGR03531">
    <property type="entry name" value="selenium_SpcS"/>
    <property type="match status" value="1"/>
</dbReference>
<comment type="subcellular location">
    <subcellularLocation>
        <location evidence="18">Cytoplasm</location>
    </subcellularLocation>
</comment>
<evidence type="ECO:0000256" key="15">
    <source>
        <dbReference type="ARBA" id="ARBA00032048"/>
    </source>
</evidence>
<feature type="binding site" evidence="19">
    <location>
        <position position="74"/>
    </location>
    <ligand>
        <name>pyridoxal 5'-phosphate</name>
        <dbReference type="ChEBI" id="CHEBI:597326"/>
    </ligand>
</feature>
<evidence type="ECO:0000256" key="7">
    <source>
        <dbReference type="ARBA" id="ARBA00022555"/>
    </source>
</evidence>
<evidence type="ECO:0000256" key="1">
    <source>
        <dbReference type="ARBA" id="ARBA00001933"/>
    </source>
</evidence>
<feature type="modified residue" description="N6-(pyridoxal phosphate)lysine" evidence="20">
    <location>
        <position position="282"/>
    </location>
</feature>
<keyword evidence="22" id="KW-1185">Reference proteome</keyword>
<evidence type="ECO:0000256" key="20">
    <source>
        <dbReference type="PIRSR" id="PIRSR017689-50"/>
    </source>
</evidence>